<dbReference type="PANTHER" id="PTHR33941">
    <property type="entry name" value="PROPANEDIOL UTILIZATION PROTEIN PDUA"/>
    <property type="match status" value="1"/>
</dbReference>
<dbReference type="Pfam" id="PF00936">
    <property type="entry name" value="BMC"/>
    <property type="match status" value="1"/>
</dbReference>
<comment type="caution">
    <text evidence="6">The sequence shown here is derived from an EMBL/GenBank/DDBJ whole genome shotgun (WGS) entry which is preliminary data.</text>
</comment>
<organism evidence="6 7">
    <name type="scientific">Rubrivirga litoralis</name>
    <dbReference type="NCBI Taxonomy" id="3075598"/>
    <lineage>
        <taxon>Bacteria</taxon>
        <taxon>Pseudomonadati</taxon>
        <taxon>Rhodothermota</taxon>
        <taxon>Rhodothermia</taxon>
        <taxon>Rhodothermales</taxon>
        <taxon>Rubricoccaceae</taxon>
        <taxon>Rubrivirga</taxon>
    </lineage>
</organism>
<evidence type="ECO:0000256" key="3">
    <source>
        <dbReference type="PROSITE-ProRule" id="PRU01278"/>
    </source>
</evidence>
<evidence type="ECO:0000259" key="5">
    <source>
        <dbReference type="PROSITE" id="PS51930"/>
    </source>
</evidence>
<evidence type="ECO:0000256" key="4">
    <source>
        <dbReference type="SAM" id="MobiDB-lite"/>
    </source>
</evidence>
<dbReference type="SUPFAM" id="SSF143414">
    <property type="entry name" value="CcmK-like"/>
    <property type="match status" value="1"/>
</dbReference>
<dbReference type="PROSITE" id="PS51930">
    <property type="entry name" value="BMC_2"/>
    <property type="match status" value="1"/>
</dbReference>
<dbReference type="InterPro" id="IPR000249">
    <property type="entry name" value="BMC_dom"/>
</dbReference>
<evidence type="ECO:0000313" key="7">
    <source>
        <dbReference type="Proteomes" id="UP001267426"/>
    </source>
</evidence>
<keyword evidence="7" id="KW-1185">Reference proteome</keyword>
<comment type="subcellular location">
    <subcellularLocation>
        <location evidence="1">Bacterial microcompartment</location>
    </subcellularLocation>
</comment>
<evidence type="ECO:0000256" key="2">
    <source>
        <dbReference type="ARBA" id="ARBA00024446"/>
    </source>
</evidence>
<dbReference type="Gene3D" id="3.30.70.1710">
    <property type="match status" value="1"/>
</dbReference>
<dbReference type="PANTHER" id="PTHR33941:SF6">
    <property type="entry name" value="BACTERIAL MICROCOMPARTMENT SHELL PROTEIN EUTK"/>
    <property type="match status" value="1"/>
</dbReference>
<dbReference type="InterPro" id="IPR050575">
    <property type="entry name" value="BMC_shell"/>
</dbReference>
<feature type="region of interest" description="Disordered" evidence="4">
    <location>
        <begin position="102"/>
        <end position="133"/>
    </location>
</feature>
<sequence length="174" mass="17784">MARPAPDGDGAPTGALGLLETLGLVASVEAADAMLKAADVRLVSQQRTVPGLVTHVVTGETAAVQSAVDAGAAAAARVGRVAASHVIPSPSDGVWRLLAPRAGRGGAASTPPMDDADGSDVPSDEGGAADYDDRTVRELRVLARDRDDPALQGRDISRATKDELVAFLRDLDAR</sequence>
<evidence type="ECO:0000313" key="6">
    <source>
        <dbReference type="EMBL" id="MDT0632968.1"/>
    </source>
</evidence>
<dbReference type="Proteomes" id="UP001267426">
    <property type="component" value="Unassembled WGS sequence"/>
</dbReference>
<name>A0ABU3BUJ5_9BACT</name>
<feature type="domain" description="BMC" evidence="5">
    <location>
        <begin position="15"/>
        <end position="99"/>
    </location>
</feature>
<dbReference type="EMBL" id="JAVRHT010000044">
    <property type="protein sequence ID" value="MDT0632968.1"/>
    <property type="molecule type" value="Genomic_DNA"/>
</dbReference>
<proteinExistence type="inferred from homology"/>
<dbReference type="InterPro" id="IPR044872">
    <property type="entry name" value="CcmK/CsoS1_BMC"/>
</dbReference>
<dbReference type="CDD" id="cd07045">
    <property type="entry name" value="BMC_CcmK_like"/>
    <property type="match status" value="1"/>
</dbReference>
<evidence type="ECO:0000256" key="1">
    <source>
        <dbReference type="ARBA" id="ARBA00024322"/>
    </source>
</evidence>
<accession>A0ABU3BUJ5</accession>
<keyword evidence="2" id="KW-1283">Bacterial microcompartment</keyword>
<reference evidence="6 7" key="1">
    <citation type="submission" date="2023-09" db="EMBL/GenBank/DDBJ databases">
        <authorList>
            <person name="Rey-Velasco X."/>
        </authorList>
    </citation>
    <scope>NUCLEOTIDE SEQUENCE [LARGE SCALE GENOMIC DNA]</scope>
    <source>
        <strain evidence="6 7">F394</strain>
    </source>
</reference>
<gene>
    <name evidence="6" type="ORF">RM540_14515</name>
</gene>
<comment type="similarity">
    <text evidence="3">Belongs to the bacterial microcompartments protein family.</text>
</comment>
<protein>
    <submittedName>
        <fullName evidence="6">BMC domain-containing protein</fullName>
    </submittedName>
</protein>
<dbReference type="RefSeq" id="WP_311665389.1">
    <property type="nucleotide sequence ID" value="NZ_JAVRHT010000044.1"/>
</dbReference>
<dbReference type="InterPro" id="IPR037233">
    <property type="entry name" value="CcmK-like_sf"/>
</dbReference>
<dbReference type="SMART" id="SM00877">
    <property type="entry name" value="BMC"/>
    <property type="match status" value="1"/>
</dbReference>